<evidence type="ECO:0000256" key="1">
    <source>
        <dbReference type="ARBA" id="ARBA00005889"/>
    </source>
</evidence>
<dbReference type="Pfam" id="PF10551">
    <property type="entry name" value="MULE"/>
    <property type="match status" value="1"/>
</dbReference>
<evidence type="ECO:0000313" key="9">
    <source>
        <dbReference type="Proteomes" id="UP001141806"/>
    </source>
</evidence>
<comment type="subcellular location">
    <subcellularLocation>
        <location evidence="6">Nucleus</location>
    </subcellularLocation>
</comment>
<dbReference type="PROSITE" id="PS50966">
    <property type="entry name" value="ZF_SWIM"/>
    <property type="match status" value="1"/>
</dbReference>
<dbReference type="OrthoDB" id="641338at2759"/>
<dbReference type="Pfam" id="PF03101">
    <property type="entry name" value="FAR1"/>
    <property type="match status" value="1"/>
</dbReference>
<evidence type="ECO:0000256" key="2">
    <source>
        <dbReference type="ARBA" id="ARBA00022723"/>
    </source>
</evidence>
<dbReference type="Pfam" id="PF04434">
    <property type="entry name" value="SWIM"/>
    <property type="match status" value="1"/>
</dbReference>
<keyword evidence="6" id="KW-0539">Nucleus</keyword>
<dbReference type="InterPro" id="IPR006564">
    <property type="entry name" value="Znf_PMZ"/>
</dbReference>
<proteinExistence type="inferred from homology"/>
<dbReference type="GO" id="GO:0006355">
    <property type="term" value="P:regulation of DNA-templated transcription"/>
    <property type="evidence" value="ECO:0007669"/>
    <property type="project" value="UniProtKB-UniRule"/>
</dbReference>
<dbReference type="SMART" id="SM00575">
    <property type="entry name" value="ZnF_PMZ"/>
    <property type="match status" value="1"/>
</dbReference>
<dbReference type="InterPro" id="IPR004330">
    <property type="entry name" value="FAR1_DNA_bnd_dom"/>
</dbReference>
<reference evidence="8" key="1">
    <citation type="journal article" date="2023" name="Plant J.">
        <title>The genome of the king protea, Protea cynaroides.</title>
        <authorList>
            <person name="Chang J."/>
            <person name="Duong T.A."/>
            <person name="Schoeman C."/>
            <person name="Ma X."/>
            <person name="Roodt D."/>
            <person name="Barker N."/>
            <person name="Li Z."/>
            <person name="Van de Peer Y."/>
            <person name="Mizrachi E."/>
        </authorList>
    </citation>
    <scope>NUCLEOTIDE SEQUENCE</scope>
    <source>
        <tissue evidence="8">Young leaves</tissue>
    </source>
</reference>
<comment type="similarity">
    <text evidence="1 6">Belongs to the FHY3/FAR1 family.</text>
</comment>
<keyword evidence="9" id="KW-1185">Reference proteome</keyword>
<dbReference type="AlphaFoldDB" id="A0A9Q0JTU9"/>
<evidence type="ECO:0000256" key="5">
    <source>
        <dbReference type="PROSITE-ProRule" id="PRU00325"/>
    </source>
</evidence>
<dbReference type="InterPro" id="IPR018289">
    <property type="entry name" value="MULE_transposase_dom"/>
</dbReference>
<keyword evidence="3 5" id="KW-0863">Zinc-finger</keyword>
<evidence type="ECO:0000256" key="4">
    <source>
        <dbReference type="ARBA" id="ARBA00022833"/>
    </source>
</evidence>
<name>A0A9Q0JTU9_9MAGN</name>
<dbReference type="EMBL" id="JAMYWD010000012">
    <property type="protein sequence ID" value="KAJ4952549.1"/>
    <property type="molecule type" value="Genomic_DNA"/>
</dbReference>
<dbReference type="PANTHER" id="PTHR31669:SF88">
    <property type="entry name" value="PROTEIN FAR1-RELATED SEQUENCE"/>
    <property type="match status" value="1"/>
</dbReference>
<comment type="function">
    <text evidence="6">Putative transcription activator involved in regulating light control of development.</text>
</comment>
<protein>
    <recommendedName>
        <fullName evidence="6">Protein FAR1-RELATED SEQUENCE</fullName>
    </recommendedName>
</protein>
<gene>
    <name evidence="8" type="ORF">NE237_029381</name>
</gene>
<dbReference type="GO" id="GO:0008270">
    <property type="term" value="F:zinc ion binding"/>
    <property type="evidence" value="ECO:0007669"/>
    <property type="project" value="UniProtKB-UniRule"/>
</dbReference>
<dbReference type="PANTHER" id="PTHR31669">
    <property type="entry name" value="PROTEIN FAR1-RELATED SEQUENCE 10-RELATED"/>
    <property type="match status" value="1"/>
</dbReference>
<evidence type="ECO:0000256" key="6">
    <source>
        <dbReference type="RuleBase" id="RU367018"/>
    </source>
</evidence>
<comment type="caution">
    <text evidence="8">The sequence shown here is derived from an EMBL/GenBank/DDBJ whole genome shotgun (WGS) entry which is preliminary data.</text>
</comment>
<evidence type="ECO:0000259" key="7">
    <source>
        <dbReference type="PROSITE" id="PS50966"/>
    </source>
</evidence>
<dbReference type="InterPro" id="IPR031052">
    <property type="entry name" value="FHY3/FAR1"/>
</dbReference>
<dbReference type="InterPro" id="IPR007527">
    <property type="entry name" value="Znf_SWIM"/>
</dbReference>
<organism evidence="8 9">
    <name type="scientific">Protea cynaroides</name>
    <dbReference type="NCBI Taxonomy" id="273540"/>
    <lineage>
        <taxon>Eukaryota</taxon>
        <taxon>Viridiplantae</taxon>
        <taxon>Streptophyta</taxon>
        <taxon>Embryophyta</taxon>
        <taxon>Tracheophyta</taxon>
        <taxon>Spermatophyta</taxon>
        <taxon>Magnoliopsida</taxon>
        <taxon>Proteales</taxon>
        <taxon>Proteaceae</taxon>
        <taxon>Protea</taxon>
    </lineage>
</organism>
<evidence type="ECO:0000313" key="8">
    <source>
        <dbReference type="EMBL" id="KAJ4952549.1"/>
    </source>
</evidence>
<sequence>MKIFESNGFVQFVVIKADPFTTLRRNLMEEVSLNTKPLSEDEGNESGMERDCATTVCWGQKGPTMGNKEFVPPFVGMEFDSYDDVYNHYNGYAKELGFGIRVKSSWCREKNKEKYAAVLCCSREGFKKKRETNLLRPETRTGCPAMMRVKLMDSKKWKVMEVSLEHNHLITPASVQFYKSHKSTCIGTKRKSHLDSEAEIQANKLLQTFALDVWNHENLSFDERDALWYLDQDMQLKIRDGDAKNILNFFCRMQLMSPNFFYLMDLNNGGNLRNVFWADPRSRAAYHYFGDVVVVDTTYLANKYEIPLVAFVGVNHHGQYILLGCGLLAGETVESYFWLFKAWVTCMLGRAPSVIVTDHCRAMQRAIGVTAKDGFRPIQRMCFLLKKLQKEARADFESIHFNPVLKTKCCFESQLSKVYTSDIFKKFQFEVEEMFSCFNTTQVHVDGPVTVYIVKERVDGEGGRREIKDYEVLYSAAEVEVRCMCNLFNFQGYLCRHALTVLNYNGVVEIPSQYILPRWRKDFKHMHVPDYDSNNFDANNSLQWSLQAVHLEAKESVATNETRLSLFFFIPECDQHQRNLHLLDLIYPAVSLNLKLSRMWKIIRPPNRFNYDRGIKILPLPKLCYNKLMAGK</sequence>
<accession>A0A9Q0JTU9</accession>
<dbReference type="Proteomes" id="UP001141806">
    <property type="component" value="Unassembled WGS sequence"/>
</dbReference>
<keyword evidence="2 6" id="KW-0479">Metal-binding</keyword>
<keyword evidence="4 6" id="KW-0862">Zinc</keyword>
<evidence type="ECO:0000256" key="3">
    <source>
        <dbReference type="ARBA" id="ARBA00022771"/>
    </source>
</evidence>
<feature type="domain" description="SWIM-type" evidence="7">
    <location>
        <begin position="470"/>
        <end position="506"/>
    </location>
</feature>
<dbReference type="GO" id="GO:0005634">
    <property type="term" value="C:nucleus"/>
    <property type="evidence" value="ECO:0007669"/>
    <property type="project" value="UniProtKB-SubCell"/>
</dbReference>